<dbReference type="WBParaSite" id="HPBE_0001816801-mRNA-1">
    <property type="protein sequence ID" value="HPBE_0001816801-mRNA-1"/>
    <property type="gene ID" value="HPBE_0001816801"/>
</dbReference>
<dbReference type="EMBL" id="UZAH01030510">
    <property type="protein sequence ID" value="VDP10793.1"/>
    <property type="molecule type" value="Genomic_DNA"/>
</dbReference>
<dbReference type="AlphaFoldDB" id="A0A183G8H0"/>
<feature type="region of interest" description="Disordered" evidence="1">
    <location>
        <begin position="321"/>
        <end position="348"/>
    </location>
</feature>
<evidence type="ECO:0000259" key="2">
    <source>
        <dbReference type="Pfam" id="PF18701"/>
    </source>
</evidence>
<reference evidence="5" key="2">
    <citation type="submission" date="2019-09" db="UniProtKB">
        <authorList>
            <consortium name="WormBaseParasite"/>
        </authorList>
    </citation>
    <scope>IDENTIFICATION</scope>
</reference>
<feature type="compositionally biased region" description="Basic residues" evidence="1">
    <location>
        <begin position="338"/>
        <end position="348"/>
    </location>
</feature>
<sequence length="348" mass="38964">MSTIGATKAQITKTVNTLRKALEEAERQLAPAPDGGRVSPDESTGSRREFNINYHAQYIRSLLKRLEDRWEGAHALAEGQASPEEEASVLGDLQSHWDANACDQLVADAERLLARVKAAQERSIPSAPGTAPHRANTVYNASKRVFAAAAYLVCRPHQQKPFSHLIYAKAKLAAPVHLLSDSQIALYWIHSKKQLKTFVHNRVKTIHEVKDELEAANIPLLRDSLKTFWDLWHTEYLRVLAERNQLRSKNQQSTGRSPQVRDVVLIQTDNTSRSNWPLGVIAQTNPSADGSIRSVAVKLGSQKVLNRSVNQLIPLEVAAEDKDSIKKPMPRTPTRIQPPRKAKKQFIR</sequence>
<evidence type="ECO:0000256" key="1">
    <source>
        <dbReference type="SAM" id="MobiDB-lite"/>
    </source>
</evidence>
<accession>A0A3P8EP15</accession>
<accession>A0A183G8H0</accession>
<feature type="region of interest" description="Disordered" evidence="1">
    <location>
        <begin position="25"/>
        <end position="46"/>
    </location>
</feature>
<organism evidence="4 5">
    <name type="scientific">Heligmosomoides polygyrus</name>
    <name type="common">Parasitic roundworm</name>
    <dbReference type="NCBI Taxonomy" id="6339"/>
    <lineage>
        <taxon>Eukaryota</taxon>
        <taxon>Metazoa</taxon>
        <taxon>Ecdysozoa</taxon>
        <taxon>Nematoda</taxon>
        <taxon>Chromadorea</taxon>
        <taxon>Rhabditida</taxon>
        <taxon>Rhabditina</taxon>
        <taxon>Rhabditomorpha</taxon>
        <taxon>Strongyloidea</taxon>
        <taxon>Heligmosomidae</taxon>
        <taxon>Heligmosomoides</taxon>
    </lineage>
</organism>
<evidence type="ECO:0000313" key="3">
    <source>
        <dbReference type="EMBL" id="VDP10793.1"/>
    </source>
</evidence>
<protein>
    <submittedName>
        <fullName evidence="5">DUF5641 domain-containing protein</fullName>
    </submittedName>
</protein>
<proteinExistence type="predicted"/>
<dbReference type="OrthoDB" id="8038274at2759"/>
<dbReference type="PANTHER" id="PTHR47331:SF6">
    <property type="entry name" value="DOUBLECORTIN DOMAIN-CONTAINING PROTEIN"/>
    <property type="match status" value="1"/>
</dbReference>
<evidence type="ECO:0000313" key="5">
    <source>
        <dbReference type="WBParaSite" id="HPBE_0001816801-mRNA-1"/>
    </source>
</evidence>
<evidence type="ECO:0000313" key="4">
    <source>
        <dbReference type="Proteomes" id="UP000050761"/>
    </source>
</evidence>
<dbReference type="Proteomes" id="UP000050761">
    <property type="component" value="Unassembled WGS sequence"/>
</dbReference>
<reference evidence="3 4" key="1">
    <citation type="submission" date="2018-11" db="EMBL/GenBank/DDBJ databases">
        <authorList>
            <consortium name="Pathogen Informatics"/>
        </authorList>
    </citation>
    <scope>NUCLEOTIDE SEQUENCE [LARGE SCALE GENOMIC DNA]</scope>
</reference>
<dbReference type="InterPro" id="IPR040676">
    <property type="entry name" value="DUF5641"/>
</dbReference>
<name>A0A183G8H0_HELPZ</name>
<gene>
    <name evidence="3" type="ORF">HPBE_LOCUS18167</name>
</gene>
<dbReference type="Pfam" id="PF18701">
    <property type="entry name" value="DUF5641"/>
    <property type="match status" value="1"/>
</dbReference>
<dbReference type="InterPro" id="IPR008042">
    <property type="entry name" value="Retrotrans_Pao"/>
</dbReference>
<dbReference type="Pfam" id="PF05380">
    <property type="entry name" value="Peptidase_A17"/>
    <property type="match status" value="1"/>
</dbReference>
<keyword evidence="4" id="KW-1185">Reference proteome</keyword>
<dbReference type="PANTHER" id="PTHR47331">
    <property type="entry name" value="PHD-TYPE DOMAIN-CONTAINING PROTEIN"/>
    <property type="match status" value="1"/>
</dbReference>
<feature type="domain" description="DUF5641" evidence="2">
    <location>
        <begin position="222"/>
        <end position="315"/>
    </location>
</feature>